<dbReference type="EMBL" id="VSLA01000028">
    <property type="protein sequence ID" value="TYC83896.1"/>
    <property type="molecule type" value="Genomic_DNA"/>
</dbReference>
<sequence length="164" mass="17809">MNEQTRKITYTALMMALTFIMTSLIKIPLPTGYIHPGDGAVLLSAYILGPWGGLIAAAIGSASADYFGGYGAYVLPTFIAKGSMAFIFGYLMKRFPDKNILLGMFPAVIAMTAVYYVSEVIMYGNIAGPLVNVPFSLLQGVFGVVLVTILHKPLERFRLTPVKF</sequence>
<keyword evidence="2 3" id="KW-1133">Transmembrane helix</keyword>
<dbReference type="Proteomes" id="UP000322619">
    <property type="component" value="Unassembled WGS sequence"/>
</dbReference>
<evidence type="ECO:0000313" key="5">
    <source>
        <dbReference type="EMBL" id="TYC83896.1"/>
    </source>
</evidence>
<feature type="transmembrane region" description="Helical" evidence="3">
    <location>
        <begin position="99"/>
        <end position="118"/>
    </location>
</feature>
<dbReference type="GO" id="GO:0016020">
    <property type="term" value="C:membrane"/>
    <property type="evidence" value="ECO:0007669"/>
    <property type="project" value="InterPro"/>
</dbReference>
<protein>
    <submittedName>
        <fullName evidence="5">ECF transporter S component</fullName>
    </submittedName>
</protein>
<evidence type="ECO:0000256" key="1">
    <source>
        <dbReference type="ARBA" id="ARBA00022692"/>
    </source>
</evidence>
<dbReference type="EMBL" id="LKEU01000023">
    <property type="protein sequence ID" value="OFV71382.1"/>
    <property type="molecule type" value="Genomic_DNA"/>
</dbReference>
<dbReference type="EMBL" id="CP087994">
    <property type="protein sequence ID" value="UYO62211.1"/>
    <property type="molecule type" value="Genomic_DNA"/>
</dbReference>
<evidence type="ECO:0000313" key="4">
    <source>
        <dbReference type="EMBL" id="OFV71382.1"/>
    </source>
</evidence>
<evidence type="ECO:0000256" key="3">
    <source>
        <dbReference type="SAM" id="Phobius"/>
    </source>
</evidence>
<dbReference type="RefSeq" id="WP_070370449.1">
    <property type="nucleotide sequence ID" value="NZ_CABIIK010000032.1"/>
</dbReference>
<keyword evidence="9" id="KW-1185">Reference proteome</keyword>
<reference evidence="4 7" key="1">
    <citation type="submission" date="2015-09" db="EMBL/GenBank/DDBJ databases">
        <title>Genome sequence of Acetobacterium wieringae DSM 1911.</title>
        <authorList>
            <person name="Poehlein A."/>
            <person name="Bengelsdorf F.R."/>
            <person name="Schiel-Bengelsdorf B."/>
            <person name="Duerre P."/>
            <person name="Daniel R."/>
        </authorList>
    </citation>
    <scope>NUCLEOTIDE SEQUENCE [LARGE SCALE GENOMIC DNA]</scope>
    <source>
        <strain evidence="4 7">DSM 1911</strain>
    </source>
</reference>
<proteinExistence type="predicted"/>
<name>A0A1F2PKU1_9FIRM</name>
<evidence type="ECO:0000313" key="8">
    <source>
        <dbReference type="Proteomes" id="UP000322619"/>
    </source>
</evidence>
<dbReference type="Gene3D" id="1.10.1760.20">
    <property type="match status" value="1"/>
</dbReference>
<organism evidence="4 7">
    <name type="scientific">Acetobacterium wieringae</name>
    <dbReference type="NCBI Taxonomy" id="52694"/>
    <lineage>
        <taxon>Bacteria</taxon>
        <taxon>Bacillati</taxon>
        <taxon>Bacillota</taxon>
        <taxon>Clostridia</taxon>
        <taxon>Eubacteriales</taxon>
        <taxon>Eubacteriaceae</taxon>
        <taxon>Acetobacterium</taxon>
    </lineage>
</organism>
<reference evidence="6" key="3">
    <citation type="submission" date="2021-11" db="EMBL/GenBank/DDBJ databases">
        <title>Isoprene-degrading acetogen.</title>
        <authorList>
            <person name="Yang Y."/>
            <person name="Jin H."/>
            <person name="Yan J."/>
        </authorList>
    </citation>
    <scope>NUCLEOTIDE SEQUENCE</scope>
    <source>
        <strain evidence="6">Berkeley</strain>
    </source>
</reference>
<dbReference type="Pfam" id="PF07155">
    <property type="entry name" value="ECF-ribofla_trS"/>
    <property type="match status" value="1"/>
</dbReference>
<dbReference type="PANTHER" id="PTHR37815:SF3">
    <property type="entry name" value="UPF0397 PROTEIN SPR0429"/>
    <property type="match status" value="1"/>
</dbReference>
<dbReference type="OrthoDB" id="411368at2"/>
<gene>
    <name evidence="4" type="ORF">ACWI_11110</name>
    <name evidence="5" type="ORF">FXB42_14710</name>
    <name evidence="6" type="ORF">LNN31_15695</name>
</gene>
<feature type="transmembrane region" description="Helical" evidence="3">
    <location>
        <begin position="130"/>
        <end position="150"/>
    </location>
</feature>
<accession>A0A1F2PKU1</accession>
<dbReference type="STRING" id="52694.ACWI_11110"/>
<evidence type="ECO:0000256" key="2">
    <source>
        <dbReference type="ARBA" id="ARBA00022989"/>
    </source>
</evidence>
<dbReference type="InterPro" id="IPR009825">
    <property type="entry name" value="ECF_substrate-spec-like"/>
</dbReference>
<evidence type="ECO:0000313" key="6">
    <source>
        <dbReference type="EMBL" id="UYO62211.1"/>
    </source>
</evidence>
<dbReference type="PANTHER" id="PTHR37815">
    <property type="entry name" value="UPF0397 PROTEIN BC_2624-RELATED"/>
    <property type="match status" value="1"/>
</dbReference>
<dbReference type="AlphaFoldDB" id="A0A1F2PKU1"/>
<evidence type="ECO:0000313" key="7">
    <source>
        <dbReference type="Proteomes" id="UP000176244"/>
    </source>
</evidence>
<keyword evidence="1 3" id="KW-0812">Transmembrane</keyword>
<evidence type="ECO:0000313" key="9">
    <source>
        <dbReference type="Proteomes" id="UP001163550"/>
    </source>
</evidence>
<dbReference type="Proteomes" id="UP001163550">
    <property type="component" value="Chromosome"/>
</dbReference>
<keyword evidence="3" id="KW-0472">Membrane</keyword>
<reference evidence="5 8" key="2">
    <citation type="submission" date="2019-08" db="EMBL/GenBank/DDBJ databases">
        <title>Isolation and enrichment of carboxydotrophic bacteria from anaerobic sludge for the production of bio-based chemicals from syngas.</title>
        <authorList>
            <person name="Antares A.L."/>
            <person name="Moreira J."/>
            <person name="Diender M."/>
            <person name="Parshina S.N."/>
            <person name="Stams A.J.M."/>
            <person name="Alves M."/>
            <person name="Alves J.I."/>
            <person name="Sousa D.Z."/>
        </authorList>
    </citation>
    <scope>NUCLEOTIDE SEQUENCE [LARGE SCALE GENOMIC DNA]</scope>
    <source>
        <strain evidence="5 8">JM</strain>
    </source>
</reference>
<feature type="transmembrane region" description="Helical" evidence="3">
    <location>
        <begin position="70"/>
        <end position="92"/>
    </location>
</feature>
<dbReference type="Proteomes" id="UP000176244">
    <property type="component" value="Unassembled WGS sequence"/>
</dbReference>
<feature type="transmembrane region" description="Helical" evidence="3">
    <location>
        <begin position="12"/>
        <end position="29"/>
    </location>
</feature>
<feature type="transmembrane region" description="Helical" evidence="3">
    <location>
        <begin position="41"/>
        <end position="64"/>
    </location>
</feature>